<dbReference type="EMBL" id="CAJOAZ010005622">
    <property type="protein sequence ID" value="CAF4106939.1"/>
    <property type="molecule type" value="Genomic_DNA"/>
</dbReference>
<sequence>MPRNKISDIVEGRILQLLHQGYSQSRIVNILKHDGIYVSQPTVSNVKQKIGRQRNSTSKITIFRQKPSQTPDIVKKVIKKIDVQEPPTQRAVAKDLRFTLRKKQKVQKLTSSNVMKRGQRSFNLYRRLARGRYKNFITTYETWFYLDGTRGKRKVCYIRKTDPDYDRMIIQQNTCRPKGFMVWGGVSSQGKAELRFVTPGTKVNSNYYINNVLKPFLAKDVPRLFPKGKK</sequence>
<name>A0A819VCG8_9BILA</name>
<dbReference type="GO" id="GO:0003676">
    <property type="term" value="F:nucleic acid binding"/>
    <property type="evidence" value="ECO:0007669"/>
    <property type="project" value="InterPro"/>
</dbReference>
<gene>
    <name evidence="1" type="ORF">OXD698_LOCUS35730</name>
</gene>
<proteinExistence type="predicted"/>
<protein>
    <submittedName>
        <fullName evidence="1">Uncharacterized protein</fullName>
    </submittedName>
</protein>
<comment type="caution">
    <text evidence="1">The sequence shown here is derived from an EMBL/GenBank/DDBJ whole genome shotgun (WGS) entry which is preliminary data.</text>
</comment>
<reference evidence="1" key="1">
    <citation type="submission" date="2021-02" db="EMBL/GenBank/DDBJ databases">
        <authorList>
            <person name="Nowell W R."/>
        </authorList>
    </citation>
    <scope>NUCLEOTIDE SEQUENCE</scope>
</reference>
<evidence type="ECO:0000313" key="2">
    <source>
        <dbReference type="Proteomes" id="UP000663844"/>
    </source>
</evidence>
<dbReference type="InterPro" id="IPR036397">
    <property type="entry name" value="RNaseH_sf"/>
</dbReference>
<accession>A0A819VCG8</accession>
<dbReference type="AlphaFoldDB" id="A0A819VCG8"/>
<evidence type="ECO:0000313" key="1">
    <source>
        <dbReference type="EMBL" id="CAF4106939.1"/>
    </source>
</evidence>
<dbReference type="Gene3D" id="3.30.420.10">
    <property type="entry name" value="Ribonuclease H-like superfamily/Ribonuclease H"/>
    <property type="match status" value="1"/>
</dbReference>
<organism evidence="1 2">
    <name type="scientific">Adineta steineri</name>
    <dbReference type="NCBI Taxonomy" id="433720"/>
    <lineage>
        <taxon>Eukaryota</taxon>
        <taxon>Metazoa</taxon>
        <taxon>Spiralia</taxon>
        <taxon>Gnathifera</taxon>
        <taxon>Rotifera</taxon>
        <taxon>Eurotatoria</taxon>
        <taxon>Bdelloidea</taxon>
        <taxon>Adinetida</taxon>
        <taxon>Adinetidae</taxon>
        <taxon>Adineta</taxon>
    </lineage>
</organism>
<dbReference type="Proteomes" id="UP000663844">
    <property type="component" value="Unassembled WGS sequence"/>
</dbReference>